<keyword evidence="3" id="KW-1003">Cell membrane</keyword>
<feature type="transmembrane region" description="Helical" evidence="7">
    <location>
        <begin position="150"/>
        <end position="171"/>
    </location>
</feature>
<dbReference type="PANTHER" id="PTHR34184">
    <property type="entry name" value="UPF0718 PROTEIN YCGR"/>
    <property type="match status" value="1"/>
</dbReference>
<dbReference type="InterPro" id="IPR005524">
    <property type="entry name" value="DUF318"/>
</dbReference>
<dbReference type="PANTHER" id="PTHR34184:SF4">
    <property type="entry name" value="UPF0718 PROTEIN YCGR"/>
    <property type="match status" value="1"/>
</dbReference>
<dbReference type="Proteomes" id="UP000011922">
    <property type="component" value="Unassembled WGS sequence"/>
</dbReference>
<feature type="transmembrane region" description="Helical" evidence="7">
    <location>
        <begin position="12"/>
        <end position="35"/>
    </location>
</feature>
<dbReference type="GO" id="GO:0005886">
    <property type="term" value="C:plasma membrane"/>
    <property type="evidence" value="ECO:0007669"/>
    <property type="project" value="UniProtKB-SubCell"/>
</dbReference>
<keyword evidence="5 7" id="KW-1133">Transmembrane helix</keyword>
<dbReference type="Pfam" id="PF03773">
    <property type="entry name" value="ArsP_1"/>
    <property type="match status" value="1"/>
</dbReference>
<feature type="transmembrane region" description="Helical" evidence="7">
    <location>
        <begin position="47"/>
        <end position="72"/>
    </location>
</feature>
<feature type="transmembrane region" description="Helical" evidence="7">
    <location>
        <begin position="109"/>
        <end position="130"/>
    </location>
</feature>
<keyword evidence="4 7" id="KW-0812">Transmembrane</keyword>
<evidence type="ECO:0000256" key="3">
    <source>
        <dbReference type="ARBA" id="ARBA00022475"/>
    </source>
</evidence>
<evidence type="ECO:0000256" key="2">
    <source>
        <dbReference type="ARBA" id="ARBA00006386"/>
    </source>
</evidence>
<evidence type="ECO:0000313" key="8">
    <source>
        <dbReference type="EMBL" id="EMG38098.1"/>
    </source>
</evidence>
<evidence type="ECO:0000256" key="4">
    <source>
        <dbReference type="ARBA" id="ARBA00022692"/>
    </source>
</evidence>
<dbReference type="InterPro" id="IPR052923">
    <property type="entry name" value="UPF0718"/>
</dbReference>
<organism evidence="8 9">
    <name type="scientific">Desulfocurvibacter africanus PCS</name>
    <dbReference type="NCBI Taxonomy" id="1262666"/>
    <lineage>
        <taxon>Bacteria</taxon>
        <taxon>Pseudomonadati</taxon>
        <taxon>Thermodesulfobacteriota</taxon>
        <taxon>Desulfovibrionia</taxon>
        <taxon>Desulfovibrionales</taxon>
        <taxon>Desulfovibrionaceae</taxon>
        <taxon>Desulfocurvibacter</taxon>
    </lineage>
</organism>
<dbReference type="PATRIC" id="fig|1262666.3.peg.1159"/>
<feature type="transmembrane region" description="Helical" evidence="7">
    <location>
        <begin position="78"/>
        <end position="102"/>
    </location>
</feature>
<proteinExistence type="inferred from homology"/>
<evidence type="ECO:0000256" key="7">
    <source>
        <dbReference type="SAM" id="Phobius"/>
    </source>
</evidence>
<comment type="subcellular location">
    <subcellularLocation>
        <location evidence="1">Cell membrane</location>
        <topology evidence="1">Multi-pass membrane protein</topology>
    </subcellularLocation>
</comment>
<dbReference type="AlphaFoldDB" id="M5Q3A3"/>
<evidence type="ECO:0000256" key="6">
    <source>
        <dbReference type="ARBA" id="ARBA00023136"/>
    </source>
</evidence>
<reference evidence="8 9" key="1">
    <citation type="journal article" date="2013" name="Genome Announc.">
        <title>Draft Genome Sequence for Desulfovibrio africanus Strain PCS.</title>
        <authorList>
            <person name="Brown S.D."/>
            <person name="Utturkar S.M."/>
            <person name="Arkin A.P."/>
            <person name="Deutschbauer A.M."/>
            <person name="Elias D.A."/>
            <person name="Hazen T.C."/>
            <person name="Chakraborty R."/>
        </authorList>
    </citation>
    <scope>NUCLEOTIDE SEQUENCE [LARGE SCALE GENOMIC DNA]</scope>
    <source>
        <strain evidence="8 9">PCS</strain>
    </source>
</reference>
<gene>
    <name evidence="8" type="ORF">PCS_01146</name>
</gene>
<dbReference type="EMBL" id="AOSV01000010">
    <property type="protein sequence ID" value="EMG38098.1"/>
    <property type="molecule type" value="Genomic_DNA"/>
</dbReference>
<evidence type="ECO:0000256" key="5">
    <source>
        <dbReference type="ARBA" id="ARBA00022989"/>
    </source>
</evidence>
<comment type="caution">
    <text evidence="8">The sequence shown here is derived from an EMBL/GenBank/DDBJ whole genome shotgun (WGS) entry which is preliminary data.</text>
</comment>
<evidence type="ECO:0000313" key="9">
    <source>
        <dbReference type="Proteomes" id="UP000011922"/>
    </source>
</evidence>
<keyword evidence="6 7" id="KW-0472">Membrane</keyword>
<accession>M5Q3A3</accession>
<sequence length="178" mass="18313">MRFAFDDLAADIGPWLLLGIGIAGIISALIPAGFIEQHLGSGIVPMLIMLGVGMPIFVCATSSTPVVAALAAKGLSPGAALVFLLAGPVTNAATVTVLGRILGRRITAVYLATIAVVSLGMGLAVDWLYVSLALDISGWVREAGVEEGGPVALASAVILLILVLRAVLPLWRQRHAKV</sequence>
<protein>
    <submittedName>
        <fullName evidence="8">Putative permease</fullName>
    </submittedName>
</protein>
<comment type="similarity">
    <text evidence="2">Belongs to the UPF0718 family.</text>
</comment>
<evidence type="ECO:0000256" key="1">
    <source>
        <dbReference type="ARBA" id="ARBA00004651"/>
    </source>
</evidence>
<name>M5Q3A3_DESAF</name>